<comment type="caution">
    <text evidence="7">The sequence shown here is derived from an EMBL/GenBank/DDBJ whole genome shotgun (WGS) entry which is preliminary data.</text>
</comment>
<dbReference type="GO" id="GO:0046872">
    <property type="term" value="F:metal ion binding"/>
    <property type="evidence" value="ECO:0007669"/>
    <property type="project" value="UniProtKB-KW"/>
</dbReference>
<name>A0A432MQH7_9BACT</name>
<evidence type="ECO:0000313" key="8">
    <source>
        <dbReference type="Proteomes" id="UP000280296"/>
    </source>
</evidence>
<dbReference type="InterPro" id="IPR036866">
    <property type="entry name" value="RibonucZ/Hydroxyglut_hydro"/>
</dbReference>
<keyword evidence="2" id="KW-0479">Metal-binding</keyword>
<evidence type="ECO:0000256" key="4">
    <source>
        <dbReference type="ARBA" id="ARBA00022833"/>
    </source>
</evidence>
<dbReference type="Gene3D" id="3.60.15.10">
    <property type="entry name" value="Ribonuclease Z/Hydroxyacylglutathione hydrolase-like"/>
    <property type="match status" value="1"/>
</dbReference>
<dbReference type="AlphaFoldDB" id="A0A432MQH7"/>
<dbReference type="PANTHER" id="PTHR46233:SF3">
    <property type="entry name" value="HYDROXYACYLGLUTATHIONE HYDROLASE GLOC"/>
    <property type="match status" value="1"/>
</dbReference>
<reference evidence="7 8" key="2">
    <citation type="submission" date="2019-01" db="EMBL/GenBank/DDBJ databases">
        <title>Tautonia sociabilis, a novel thermotolerant planctomycete of Isosphaeraceae family, isolated from a 4000 m deep subterranean habitat.</title>
        <authorList>
            <person name="Kovaleva O.L."/>
            <person name="Elcheninov A.G."/>
            <person name="Van Heerden E."/>
            <person name="Toshchakov S.V."/>
            <person name="Novikov A."/>
            <person name="Bonch-Osmolovskaya E.A."/>
            <person name="Kublanov I.V."/>
        </authorList>
    </citation>
    <scope>NUCLEOTIDE SEQUENCE [LARGE SCALE GENOMIC DNA]</scope>
    <source>
        <strain evidence="7 8">GM2012</strain>
    </source>
</reference>
<dbReference type="GO" id="GO:0016787">
    <property type="term" value="F:hydrolase activity"/>
    <property type="evidence" value="ECO:0007669"/>
    <property type="project" value="UniProtKB-KW"/>
</dbReference>
<evidence type="ECO:0000256" key="3">
    <source>
        <dbReference type="ARBA" id="ARBA00022801"/>
    </source>
</evidence>
<feature type="domain" description="Metallo-beta-lactamase" evidence="6">
    <location>
        <begin position="23"/>
        <end position="205"/>
    </location>
</feature>
<keyword evidence="4" id="KW-0862">Zinc</keyword>
<accession>A0A432MQH7</accession>
<proteinExistence type="predicted"/>
<dbReference type="OrthoDB" id="9802248at2"/>
<gene>
    <name evidence="7" type="ORF">TsocGM_00790</name>
</gene>
<reference evidence="7 8" key="1">
    <citation type="submission" date="2018-12" db="EMBL/GenBank/DDBJ databases">
        <authorList>
            <person name="Toschakov S.V."/>
        </authorList>
    </citation>
    <scope>NUCLEOTIDE SEQUENCE [LARGE SCALE GENOMIC DNA]</scope>
    <source>
        <strain evidence="7 8">GM2012</strain>
    </source>
</reference>
<keyword evidence="3 7" id="KW-0378">Hydrolase</keyword>
<dbReference type="Pfam" id="PF00753">
    <property type="entry name" value="Lactamase_B"/>
    <property type="match status" value="1"/>
</dbReference>
<dbReference type="RefSeq" id="WP_126723409.1">
    <property type="nucleotide sequence ID" value="NZ_RYZH01000001.1"/>
</dbReference>
<dbReference type="PANTHER" id="PTHR46233">
    <property type="entry name" value="HYDROXYACYLGLUTATHIONE HYDROLASE GLOC"/>
    <property type="match status" value="1"/>
</dbReference>
<dbReference type="SUPFAM" id="SSF56281">
    <property type="entry name" value="Metallo-hydrolase/oxidoreductase"/>
    <property type="match status" value="1"/>
</dbReference>
<dbReference type="Proteomes" id="UP000280296">
    <property type="component" value="Unassembled WGS sequence"/>
</dbReference>
<dbReference type="CDD" id="cd06262">
    <property type="entry name" value="metallo-hydrolase-like_MBL-fold"/>
    <property type="match status" value="1"/>
</dbReference>
<comment type="cofactor">
    <cofactor evidence="1">
        <name>Zn(2+)</name>
        <dbReference type="ChEBI" id="CHEBI:29105"/>
    </cofactor>
</comment>
<evidence type="ECO:0000259" key="6">
    <source>
        <dbReference type="SMART" id="SM00849"/>
    </source>
</evidence>
<dbReference type="InterPro" id="IPR051453">
    <property type="entry name" value="MBL_Glyoxalase_II"/>
</dbReference>
<evidence type="ECO:0000313" key="7">
    <source>
        <dbReference type="EMBL" id="RUL89734.1"/>
    </source>
</evidence>
<dbReference type="EMBL" id="RYZH01000001">
    <property type="protein sequence ID" value="RUL89734.1"/>
    <property type="molecule type" value="Genomic_DNA"/>
</dbReference>
<evidence type="ECO:0000256" key="5">
    <source>
        <dbReference type="SAM" id="MobiDB-lite"/>
    </source>
</evidence>
<dbReference type="InterPro" id="IPR001279">
    <property type="entry name" value="Metallo-B-lactamas"/>
</dbReference>
<keyword evidence="8" id="KW-1185">Reference proteome</keyword>
<evidence type="ECO:0000256" key="1">
    <source>
        <dbReference type="ARBA" id="ARBA00001947"/>
    </source>
</evidence>
<protein>
    <submittedName>
        <fullName evidence="7">MBL fold metallo-hydrolase</fullName>
    </submittedName>
</protein>
<evidence type="ECO:0000256" key="2">
    <source>
        <dbReference type="ARBA" id="ARBA00022723"/>
    </source>
</evidence>
<sequence>MGTGSTPAEPAPLIEPFLSAPFDQWAYVVRRPGREDVLVVDPGFEADHLLDHLRSLRLRPAAILNTHGHCDHIAGNRALKEAFPEAPLVIGRNEARMLEDPSANLSALFGPPVSSPPADLLVDDGDRLDLAGVSLEVREIPGHSPGSVVFVATGERPPFVLGGDVLFAGSVGRVDFPGGDGGLLLSGIRSKLLDLPDETRVFPGHGPPTTIGQERRRNPYVGEGSTLGRLD</sequence>
<feature type="region of interest" description="Disordered" evidence="5">
    <location>
        <begin position="199"/>
        <end position="231"/>
    </location>
</feature>
<dbReference type="SMART" id="SM00849">
    <property type="entry name" value="Lactamase_B"/>
    <property type="match status" value="1"/>
</dbReference>
<organism evidence="7 8">
    <name type="scientific">Tautonia sociabilis</name>
    <dbReference type="NCBI Taxonomy" id="2080755"/>
    <lineage>
        <taxon>Bacteria</taxon>
        <taxon>Pseudomonadati</taxon>
        <taxon>Planctomycetota</taxon>
        <taxon>Planctomycetia</taxon>
        <taxon>Isosphaerales</taxon>
        <taxon>Isosphaeraceae</taxon>
        <taxon>Tautonia</taxon>
    </lineage>
</organism>